<dbReference type="SMART" id="SM00854">
    <property type="entry name" value="PGA_cap"/>
    <property type="match status" value="1"/>
</dbReference>
<keyword evidence="3" id="KW-1133">Transmembrane helix</keyword>
<comment type="similarity">
    <text evidence="1">Belongs to the CapA family.</text>
</comment>
<dbReference type="Pfam" id="PF09587">
    <property type="entry name" value="PGA_cap"/>
    <property type="match status" value="1"/>
</dbReference>
<evidence type="ECO:0000313" key="6">
    <source>
        <dbReference type="Proteomes" id="UP001597233"/>
    </source>
</evidence>
<protein>
    <submittedName>
        <fullName evidence="5">CapA family protein</fullName>
    </submittedName>
</protein>
<dbReference type="SUPFAM" id="SSF56300">
    <property type="entry name" value="Metallo-dependent phosphatases"/>
    <property type="match status" value="1"/>
</dbReference>
<proteinExistence type="inferred from homology"/>
<evidence type="ECO:0000256" key="1">
    <source>
        <dbReference type="ARBA" id="ARBA00005662"/>
    </source>
</evidence>
<dbReference type="RefSeq" id="WP_347323313.1">
    <property type="nucleotide sequence ID" value="NZ_JBCGUH010000001.1"/>
</dbReference>
<comment type="caution">
    <text evidence="5">The sequence shown here is derived from an EMBL/GenBank/DDBJ whole genome shotgun (WGS) entry which is preliminary data.</text>
</comment>
<dbReference type="EMBL" id="JBHUEH010000014">
    <property type="protein sequence ID" value="MFD1886348.1"/>
    <property type="molecule type" value="Genomic_DNA"/>
</dbReference>
<evidence type="ECO:0000313" key="5">
    <source>
        <dbReference type="EMBL" id="MFD1886348.1"/>
    </source>
</evidence>
<dbReference type="InterPro" id="IPR052169">
    <property type="entry name" value="CW_Biosynth-Accessory"/>
</dbReference>
<keyword evidence="6" id="KW-1185">Reference proteome</keyword>
<dbReference type="Proteomes" id="UP001597233">
    <property type="component" value="Unassembled WGS sequence"/>
</dbReference>
<name>A0ABW4RJK0_9BACL</name>
<accession>A0ABW4RJK0</accession>
<sequence>MYTTRSEQSRQKKQEELLRRKRRFRRWMLLNSILVAAIILVGVMYWTHELSPSSTRSAANRPVDSSAVAAETQVTESPSQSENPGASSAELTPQTEEEQDGTAEQETTIDEEEASHNEQAEPEATPVPAEPAEAEATDSGATDKPTSSDNAPDKDKQPAATPLAPQTDTQPQGKTVTLNFGGDVMFSGKMGELLAKKGYDYPYQYVKQLFTNDDLTVVNLETPVTSSNTTAADKTYAFKSSPEALPHMAAAGIDAVNLANNHILDQGVVGLTDTIRQLDASGVKYVGAGADAARAYEPVIFERKGIRIALLGFSRVIPKASWNAAANQPGVATAYDATAAEAAIRKAKSSADLVVVVAHWGVERSDTTVDHQTDLAHRFIDAGADLVVGGHPHVLQGVEQYKGKWIAYSTGNFIFTRSLTEKTWDTGVFQAVCSVKGDCSMKVIPYTANLGQPVPMEQQPAQTLLQRLQSLSTGVRFDVKGNAIPLK</sequence>
<dbReference type="PANTHER" id="PTHR33393:SF13">
    <property type="entry name" value="PGA BIOSYNTHESIS PROTEIN CAPA"/>
    <property type="match status" value="1"/>
</dbReference>
<dbReference type="InterPro" id="IPR019079">
    <property type="entry name" value="Capsule_synth_CapA"/>
</dbReference>
<keyword evidence="3" id="KW-0812">Transmembrane</keyword>
<organism evidence="5 6">
    <name type="scientific">Paenibacillus wenxiniae</name>
    <dbReference type="NCBI Taxonomy" id="1636843"/>
    <lineage>
        <taxon>Bacteria</taxon>
        <taxon>Bacillati</taxon>
        <taxon>Bacillota</taxon>
        <taxon>Bacilli</taxon>
        <taxon>Bacillales</taxon>
        <taxon>Paenibacillaceae</taxon>
        <taxon>Paenibacillus</taxon>
    </lineage>
</organism>
<dbReference type="Gene3D" id="3.60.21.10">
    <property type="match status" value="1"/>
</dbReference>
<feature type="domain" description="Capsule synthesis protein CapA" evidence="4">
    <location>
        <begin position="177"/>
        <end position="417"/>
    </location>
</feature>
<feature type="compositionally biased region" description="Low complexity" evidence="2">
    <location>
        <begin position="122"/>
        <end position="131"/>
    </location>
</feature>
<reference evidence="6" key="1">
    <citation type="journal article" date="2019" name="Int. J. Syst. Evol. Microbiol.">
        <title>The Global Catalogue of Microorganisms (GCM) 10K type strain sequencing project: providing services to taxonomists for standard genome sequencing and annotation.</title>
        <authorList>
            <consortium name="The Broad Institute Genomics Platform"/>
            <consortium name="The Broad Institute Genome Sequencing Center for Infectious Disease"/>
            <person name="Wu L."/>
            <person name="Ma J."/>
        </authorList>
    </citation>
    <scope>NUCLEOTIDE SEQUENCE [LARGE SCALE GENOMIC DNA]</scope>
    <source>
        <strain evidence="6">CCUG 54950</strain>
    </source>
</reference>
<feature type="compositionally biased region" description="Acidic residues" evidence="2">
    <location>
        <begin position="95"/>
        <end position="113"/>
    </location>
</feature>
<evidence type="ECO:0000256" key="3">
    <source>
        <dbReference type="SAM" id="Phobius"/>
    </source>
</evidence>
<feature type="compositionally biased region" description="Polar residues" evidence="2">
    <location>
        <begin position="164"/>
        <end position="176"/>
    </location>
</feature>
<dbReference type="PANTHER" id="PTHR33393">
    <property type="entry name" value="POLYGLUTAMINE SYNTHESIS ACCESSORY PROTEIN RV0574C-RELATED"/>
    <property type="match status" value="1"/>
</dbReference>
<gene>
    <name evidence="5" type="ORF">ACFSC9_12520</name>
</gene>
<feature type="transmembrane region" description="Helical" evidence="3">
    <location>
        <begin position="27"/>
        <end position="46"/>
    </location>
</feature>
<keyword evidence="3" id="KW-0472">Membrane</keyword>
<dbReference type="CDD" id="cd07381">
    <property type="entry name" value="MPP_CapA"/>
    <property type="match status" value="1"/>
</dbReference>
<dbReference type="InterPro" id="IPR029052">
    <property type="entry name" value="Metallo-depent_PP-like"/>
</dbReference>
<feature type="compositionally biased region" description="Polar residues" evidence="2">
    <location>
        <begin position="72"/>
        <end position="94"/>
    </location>
</feature>
<evidence type="ECO:0000259" key="4">
    <source>
        <dbReference type="SMART" id="SM00854"/>
    </source>
</evidence>
<evidence type="ECO:0000256" key="2">
    <source>
        <dbReference type="SAM" id="MobiDB-lite"/>
    </source>
</evidence>
<feature type="region of interest" description="Disordered" evidence="2">
    <location>
        <begin position="52"/>
        <end position="176"/>
    </location>
</feature>